<dbReference type="Pfam" id="PF00589">
    <property type="entry name" value="Phage_integrase"/>
    <property type="match status" value="1"/>
</dbReference>
<dbReference type="RefSeq" id="WP_099390963.1">
    <property type="nucleotide sequence ID" value="NZ_PEBM01000093.1"/>
</dbReference>
<evidence type="ECO:0000313" key="6">
    <source>
        <dbReference type="EMBL" id="PHV55153.1"/>
    </source>
</evidence>
<dbReference type="PROSITE" id="PS51898">
    <property type="entry name" value="TYR_RECOMBINASE"/>
    <property type="match status" value="1"/>
</dbReference>
<dbReference type="InterPro" id="IPR002104">
    <property type="entry name" value="Integrase_catalytic"/>
</dbReference>
<keyword evidence="3" id="KW-0233">DNA recombination</keyword>
<dbReference type="GO" id="GO:0006310">
    <property type="term" value="P:DNA recombination"/>
    <property type="evidence" value="ECO:0007669"/>
    <property type="project" value="UniProtKB-KW"/>
</dbReference>
<evidence type="ECO:0000256" key="1">
    <source>
        <dbReference type="ARBA" id="ARBA00008857"/>
    </source>
</evidence>
<dbReference type="InterPro" id="IPR010998">
    <property type="entry name" value="Integrase_recombinase_N"/>
</dbReference>
<comment type="caution">
    <text evidence="6">The sequence shown here is derived from an EMBL/GenBank/DDBJ whole genome shotgun (WGS) entry which is preliminary data.</text>
</comment>
<dbReference type="InterPro" id="IPR004191">
    <property type="entry name" value="Integrase_Tn916-type_DNA-bd_N"/>
</dbReference>
<name>A0A2G3NNQ7_STRMC</name>
<dbReference type="GO" id="GO:0008907">
    <property type="term" value="F:integrase activity"/>
    <property type="evidence" value="ECO:0007669"/>
    <property type="project" value="InterPro"/>
</dbReference>
<accession>A0A2G3NNQ7</accession>
<dbReference type="InterPro" id="IPR050090">
    <property type="entry name" value="Tyrosine_recombinase_XerCD"/>
</dbReference>
<feature type="region of interest" description="Disordered" evidence="4">
    <location>
        <begin position="1"/>
        <end position="20"/>
    </location>
</feature>
<dbReference type="Gene3D" id="1.10.150.130">
    <property type="match status" value="1"/>
</dbReference>
<dbReference type="Proteomes" id="UP000222913">
    <property type="component" value="Unassembled WGS sequence"/>
</dbReference>
<dbReference type="SUPFAM" id="SSF56349">
    <property type="entry name" value="DNA breaking-rejoining enzymes"/>
    <property type="match status" value="1"/>
</dbReference>
<dbReference type="InterPro" id="IPR013762">
    <property type="entry name" value="Integrase-like_cat_sf"/>
</dbReference>
<keyword evidence="2" id="KW-0238">DNA-binding</keyword>
<dbReference type="InterPro" id="IPR011010">
    <property type="entry name" value="DNA_brk_join_enz"/>
</dbReference>
<evidence type="ECO:0000256" key="2">
    <source>
        <dbReference type="ARBA" id="ARBA00023125"/>
    </source>
</evidence>
<dbReference type="Gene3D" id="3.30.160.60">
    <property type="entry name" value="Classic Zinc Finger"/>
    <property type="match status" value="1"/>
</dbReference>
<dbReference type="InterPro" id="IPR016177">
    <property type="entry name" value="DNA-bd_dom_sf"/>
</dbReference>
<organism evidence="6 7">
    <name type="scientific">Streptococcus macedonicus</name>
    <name type="common">Streptococcus gallolyticus macedonicus</name>
    <dbReference type="NCBI Taxonomy" id="59310"/>
    <lineage>
        <taxon>Bacteria</taxon>
        <taxon>Bacillati</taxon>
        <taxon>Bacillota</taxon>
        <taxon>Bacilli</taxon>
        <taxon>Lactobacillales</taxon>
        <taxon>Streptococcaceae</taxon>
        <taxon>Streptococcus</taxon>
    </lineage>
</organism>
<dbReference type="SUPFAM" id="SSF54171">
    <property type="entry name" value="DNA-binding domain"/>
    <property type="match status" value="1"/>
</dbReference>
<dbReference type="Pfam" id="PF02920">
    <property type="entry name" value="Integrase_DNA"/>
    <property type="match status" value="1"/>
</dbReference>
<dbReference type="PANTHER" id="PTHR30349:SF41">
    <property type="entry name" value="INTEGRASE_RECOMBINASE PROTEIN MJ0367-RELATED"/>
    <property type="match status" value="1"/>
</dbReference>
<evidence type="ECO:0000259" key="5">
    <source>
        <dbReference type="PROSITE" id="PS51898"/>
    </source>
</evidence>
<comment type="similarity">
    <text evidence="1">Belongs to the 'phage' integrase family.</text>
</comment>
<proteinExistence type="inferred from homology"/>
<dbReference type="CDD" id="cd01189">
    <property type="entry name" value="INT_ICEBs1_C_like"/>
    <property type="match status" value="1"/>
</dbReference>
<evidence type="ECO:0000256" key="4">
    <source>
        <dbReference type="SAM" id="MobiDB-lite"/>
    </source>
</evidence>
<dbReference type="PANTHER" id="PTHR30349">
    <property type="entry name" value="PHAGE INTEGRASE-RELATED"/>
    <property type="match status" value="1"/>
</dbReference>
<dbReference type="AlphaFoldDB" id="A0A2G3NNQ7"/>
<dbReference type="Gene3D" id="1.10.443.10">
    <property type="entry name" value="Intergrase catalytic core"/>
    <property type="match status" value="1"/>
</dbReference>
<sequence>MSNEKRRNNKDRILRTGESQRKDGRYAYKYVDSFGKSQFVYAWKLVPTDKTPKGKRDDISLREKEKQIQNDLDDSIDTIGKKMTVCQLYAKKNGLRKNIRLNTKKGRHYLMKILNNDPLGAKSIDMVKLSDAKSWAIRMSEDGCAYKSIDNYKRSLKASFFMVIQDDCIRKNPFDFQLSDVLEDKTEPKIALTPEQEMDLLSFMESDKTYCKYYDDVVILLETGLRISELCGLTLDLDMKNKAIMVDHQLLSDTNIGYYVEVPKTAQGKREIPMTERAYQAVKRVVERRKKAKAEPIVIDGYQNFLFLKRDGLPKQATNYQSMLKSLVKKYNKTHEDKLPKITPHTFGHTFCTNMANKGMSPNILQYIMGHKNITMTLGYYAHASFSSARAEMERLSA</sequence>
<feature type="domain" description="Tyr recombinase" evidence="5">
    <location>
        <begin position="187"/>
        <end position="394"/>
    </location>
</feature>
<gene>
    <name evidence="6" type="ORF">CS010_11850</name>
</gene>
<evidence type="ECO:0000256" key="3">
    <source>
        <dbReference type="ARBA" id="ARBA00023172"/>
    </source>
</evidence>
<evidence type="ECO:0000313" key="7">
    <source>
        <dbReference type="Proteomes" id="UP000222913"/>
    </source>
</evidence>
<protein>
    <submittedName>
        <fullName evidence="6">Site-specific integrase</fullName>
    </submittedName>
</protein>
<dbReference type="EMBL" id="PEBM01000093">
    <property type="protein sequence ID" value="PHV55153.1"/>
    <property type="molecule type" value="Genomic_DNA"/>
</dbReference>
<reference evidence="6 7" key="1">
    <citation type="submission" date="2017-10" db="EMBL/GenBank/DDBJ databases">
        <title>Whole-genome sequence of three Streptococcus macedonicus strains isolated from Italian cheeses of the Veneto region.</title>
        <authorList>
            <person name="Treu L."/>
            <person name="De Diego-Diaz B."/>
            <person name="Papadimitriou K."/>
            <person name="Tsakalidou E."/>
            <person name="Corich V."/>
            <person name="Giacomini A."/>
        </authorList>
    </citation>
    <scope>NUCLEOTIDE SEQUENCE [LARGE SCALE GENOMIC DNA]</scope>
    <source>
        <strain evidence="6 7">27MV</strain>
    </source>
</reference>
<dbReference type="GO" id="GO:0003677">
    <property type="term" value="F:DNA binding"/>
    <property type="evidence" value="ECO:0007669"/>
    <property type="project" value="UniProtKB-KW"/>
</dbReference>